<protein>
    <submittedName>
        <fullName evidence="1">Uncharacterized protein</fullName>
    </submittedName>
</protein>
<comment type="caution">
    <text evidence="1">The sequence shown here is derived from an EMBL/GenBank/DDBJ whole genome shotgun (WGS) entry which is preliminary data.</text>
</comment>
<dbReference type="Proteomes" id="UP000799755">
    <property type="component" value="Unassembled WGS sequence"/>
</dbReference>
<dbReference type="EMBL" id="MU003543">
    <property type="protein sequence ID" value="KAF2463946.1"/>
    <property type="molecule type" value="Genomic_DNA"/>
</dbReference>
<keyword evidence="2" id="KW-1185">Reference proteome</keyword>
<reference evidence="1" key="1">
    <citation type="journal article" date="2020" name="Stud. Mycol.">
        <title>101 Dothideomycetes genomes: a test case for predicting lifestyles and emergence of pathogens.</title>
        <authorList>
            <person name="Haridas S."/>
            <person name="Albert R."/>
            <person name="Binder M."/>
            <person name="Bloem J."/>
            <person name="Labutti K."/>
            <person name="Salamov A."/>
            <person name="Andreopoulos B."/>
            <person name="Baker S."/>
            <person name="Barry K."/>
            <person name="Bills G."/>
            <person name="Bluhm B."/>
            <person name="Cannon C."/>
            <person name="Castanera R."/>
            <person name="Culley D."/>
            <person name="Daum C."/>
            <person name="Ezra D."/>
            <person name="Gonzalez J."/>
            <person name="Henrissat B."/>
            <person name="Kuo A."/>
            <person name="Liang C."/>
            <person name="Lipzen A."/>
            <person name="Lutzoni F."/>
            <person name="Magnuson J."/>
            <person name="Mondo S."/>
            <person name="Nolan M."/>
            <person name="Ohm R."/>
            <person name="Pangilinan J."/>
            <person name="Park H.-J."/>
            <person name="Ramirez L."/>
            <person name="Alfaro M."/>
            <person name="Sun H."/>
            <person name="Tritt A."/>
            <person name="Yoshinaga Y."/>
            <person name="Zwiers L.-H."/>
            <person name="Turgeon B."/>
            <person name="Goodwin S."/>
            <person name="Spatafora J."/>
            <person name="Crous P."/>
            <person name="Grigoriev I."/>
        </authorList>
    </citation>
    <scope>NUCLEOTIDE SEQUENCE</scope>
    <source>
        <strain evidence="1">ATCC 200398</strain>
    </source>
</reference>
<organism evidence="1 2">
    <name type="scientific">Lindgomyces ingoldianus</name>
    <dbReference type="NCBI Taxonomy" id="673940"/>
    <lineage>
        <taxon>Eukaryota</taxon>
        <taxon>Fungi</taxon>
        <taxon>Dikarya</taxon>
        <taxon>Ascomycota</taxon>
        <taxon>Pezizomycotina</taxon>
        <taxon>Dothideomycetes</taxon>
        <taxon>Pleosporomycetidae</taxon>
        <taxon>Pleosporales</taxon>
        <taxon>Lindgomycetaceae</taxon>
        <taxon>Lindgomyces</taxon>
    </lineage>
</organism>
<accession>A0ACB6QAM6</accession>
<gene>
    <name evidence="1" type="ORF">BDR25DRAFT_319602</name>
</gene>
<sequence>MGSKPLAEIDEQFFDDHMNVNVKGQLFLVKAAAPLLTSVLPDALVYIATKGAIEQIFACPCRRLWRPGHYRQHHFSQAHRHRPFPLGEARKYHQLHCQPSSVQ</sequence>
<evidence type="ECO:0000313" key="1">
    <source>
        <dbReference type="EMBL" id="KAF2463946.1"/>
    </source>
</evidence>
<name>A0ACB6QAM6_9PLEO</name>
<evidence type="ECO:0000313" key="2">
    <source>
        <dbReference type="Proteomes" id="UP000799755"/>
    </source>
</evidence>
<proteinExistence type="predicted"/>